<dbReference type="EMBL" id="CAACVS010000531">
    <property type="protein sequence ID" value="VEU43274.1"/>
    <property type="molecule type" value="Genomic_DNA"/>
</dbReference>
<dbReference type="Proteomes" id="UP000291116">
    <property type="component" value="Unassembled WGS sequence"/>
</dbReference>
<feature type="compositionally biased region" description="Basic and acidic residues" evidence="2">
    <location>
        <begin position="202"/>
        <end position="219"/>
    </location>
</feature>
<keyword evidence="1" id="KW-0175">Coiled coil</keyword>
<protein>
    <submittedName>
        <fullName evidence="3">Uncharacterized protein</fullName>
    </submittedName>
</protein>
<feature type="region of interest" description="Disordered" evidence="2">
    <location>
        <begin position="571"/>
        <end position="590"/>
    </location>
</feature>
<sequence length="941" mass="104917">MRDIGKYASRLPSPKSTRGSSSPASGKQLSTPGQSPGGSHHSRGSPMDDQHSGHSRSQRSSSSAGRRAQYGGEEAQTQTPTAGQLMDQLEEARARDASARAALTKSDAVIMDLRSNQRQLKRQLELLKIEKADAATELQKAKEAASGSSSSNNNKNAAANGGGGSRAQQQRIESLQAQVREITQQLEQARAKNNSHNTNHNNPDRDGSLHSREDSKNARVGELQVQLDRAHAQILTADMVRKELEDTLEAEQYTWELRVQDQERQIAKLQQDAGALSNDLEECRSRWKEAEAGWNEELGELRSELAGAKQQLQHEREQQGSNTNNNTNNNSTNDSPELSSAHGDLLQKIHQLESERAELQSCLDEALKELEAVDDELRVGENSKTGADDQLVESLQHLLRWVYQEGPVETRLDHGQLASLRSDPHRLVSLVQEALEGWLEAASSEALDREKAGSEEREKQKEAIDRLEGEAEAAREELSKKQEVHAELRESLREAVSLLKPLQDAVAAAEEEKKAMQRTMQDLERDQRSSLDEAAHKSIRISTLEGQVSALQDQLKEEKRFASVRESLLKAHQAAGGPGSSTSDDSESLASIKRAREELRRKRESEDNLQKLLKDAQSRFSTLHDQNEDISARNRELEGQIRKQAGSDHGQQSDADTTRTTQLTETISLQDEEIRRLRSELDRARPLSSPSSHAGSSRAASSLERELEAARGDLAQKEHANTVLNKSLKEALGLLKPLQMHLEAAEMEKNETSKELRNLRKRFRQLQMGEMVDDQSRSTVGGRAIDGGVELAKIKEELEETVRQLELENSELHDALDDLTEGGNKQNNEAKTRHRLVELNSLYEVTQNQLEDARVENHALLKALRQKEAEEIERRAEVVRLGEQLHKTESELTNAKKIAQSALVKVEELTMSNIEQLSILRDSPGSVHRTDRSNQHGGFSY</sequence>
<feature type="compositionally biased region" description="Polar residues" evidence="2">
    <location>
        <begin position="649"/>
        <end position="669"/>
    </location>
</feature>
<evidence type="ECO:0000256" key="1">
    <source>
        <dbReference type="SAM" id="Coils"/>
    </source>
</evidence>
<feature type="compositionally biased region" description="Low complexity" evidence="2">
    <location>
        <begin position="688"/>
        <end position="702"/>
    </location>
</feature>
<dbReference type="AlphaFoldDB" id="A0A448ZMN0"/>
<feature type="coiled-coil region" evidence="1">
    <location>
        <begin position="349"/>
        <end position="383"/>
    </location>
</feature>
<feature type="region of interest" description="Disordered" evidence="2">
    <location>
        <begin position="446"/>
        <end position="480"/>
    </location>
</feature>
<feature type="region of interest" description="Disordered" evidence="2">
    <location>
        <begin position="510"/>
        <end position="533"/>
    </location>
</feature>
<organism evidence="3 4">
    <name type="scientific">Pseudo-nitzschia multistriata</name>
    <dbReference type="NCBI Taxonomy" id="183589"/>
    <lineage>
        <taxon>Eukaryota</taxon>
        <taxon>Sar</taxon>
        <taxon>Stramenopiles</taxon>
        <taxon>Ochrophyta</taxon>
        <taxon>Bacillariophyta</taxon>
        <taxon>Bacillariophyceae</taxon>
        <taxon>Bacillariophycidae</taxon>
        <taxon>Bacillariales</taxon>
        <taxon>Bacillariaceae</taxon>
        <taxon>Pseudo-nitzschia</taxon>
    </lineage>
</organism>
<feature type="region of interest" description="Disordered" evidence="2">
    <location>
        <begin position="643"/>
        <end position="706"/>
    </location>
</feature>
<feature type="region of interest" description="Disordered" evidence="2">
    <location>
        <begin position="1"/>
        <end position="110"/>
    </location>
</feature>
<gene>
    <name evidence="3" type="ORF">PSNMU_V1.4_AUG-EV-PASAV3_0103240</name>
</gene>
<accession>A0A448ZMN0</accession>
<feature type="compositionally biased region" description="Polar residues" evidence="2">
    <location>
        <begin position="14"/>
        <end position="31"/>
    </location>
</feature>
<feature type="compositionally biased region" description="Low complexity" evidence="2">
    <location>
        <begin position="321"/>
        <end position="333"/>
    </location>
</feature>
<proteinExistence type="predicted"/>
<feature type="region of interest" description="Disordered" evidence="2">
    <location>
        <begin position="922"/>
        <end position="941"/>
    </location>
</feature>
<evidence type="ECO:0000313" key="4">
    <source>
        <dbReference type="Proteomes" id="UP000291116"/>
    </source>
</evidence>
<feature type="region of interest" description="Disordered" evidence="2">
    <location>
        <begin position="189"/>
        <end position="223"/>
    </location>
</feature>
<feature type="compositionally biased region" description="Low complexity" evidence="2">
    <location>
        <begin position="58"/>
        <end position="68"/>
    </location>
</feature>
<feature type="region of interest" description="Disordered" evidence="2">
    <location>
        <begin position="137"/>
        <end position="172"/>
    </location>
</feature>
<reference evidence="3 4" key="1">
    <citation type="submission" date="2019-01" db="EMBL/GenBank/DDBJ databases">
        <authorList>
            <person name="Ferrante I. M."/>
        </authorList>
    </citation>
    <scope>NUCLEOTIDE SEQUENCE [LARGE SCALE GENOMIC DNA]</scope>
    <source>
        <strain evidence="3 4">B856</strain>
    </source>
</reference>
<name>A0A448ZMN0_9STRA</name>
<feature type="compositionally biased region" description="Low complexity" evidence="2">
    <location>
        <begin position="144"/>
        <end position="159"/>
    </location>
</feature>
<feature type="compositionally biased region" description="Low complexity" evidence="2">
    <location>
        <begin position="580"/>
        <end position="590"/>
    </location>
</feature>
<evidence type="ECO:0000256" key="2">
    <source>
        <dbReference type="SAM" id="MobiDB-lite"/>
    </source>
</evidence>
<feature type="compositionally biased region" description="Basic and acidic residues" evidence="2">
    <location>
        <begin position="672"/>
        <end position="685"/>
    </location>
</feature>
<feature type="region of interest" description="Disordered" evidence="2">
    <location>
        <begin position="306"/>
        <end position="342"/>
    </location>
</feature>
<dbReference type="OrthoDB" id="47333at2759"/>
<keyword evidence="4" id="KW-1185">Reference proteome</keyword>
<evidence type="ECO:0000313" key="3">
    <source>
        <dbReference type="EMBL" id="VEU43274.1"/>
    </source>
</evidence>